<accession>A0A1B0XVS8</accession>
<protein>
    <recommendedName>
        <fullName evidence="3">Endonuclease</fullName>
    </recommendedName>
</protein>
<evidence type="ECO:0000313" key="2">
    <source>
        <dbReference type="Proteomes" id="UP000221511"/>
    </source>
</evidence>
<dbReference type="InterPro" id="IPR056931">
    <property type="entry name" value="D14-like"/>
</dbReference>
<evidence type="ECO:0000313" key="1">
    <source>
        <dbReference type="EMBL" id="ANH51248.1"/>
    </source>
</evidence>
<reference evidence="1 2" key="1">
    <citation type="submission" date="2016-05" db="EMBL/GenBank/DDBJ databases">
        <title>Campylobacter bacteriophages isolated in Slovenia.</title>
        <authorList>
            <person name="Janez N."/>
            <person name="Peterka M."/>
            <person name="Accetto T."/>
        </authorList>
    </citation>
    <scope>NUCLEOTIDE SEQUENCE [LARGE SCALE GENOMIC DNA]</scope>
</reference>
<dbReference type="Proteomes" id="UP000221511">
    <property type="component" value="Segment"/>
</dbReference>
<name>A0A1B0XVS8_9CAUD</name>
<evidence type="ECO:0008006" key="3">
    <source>
        <dbReference type="Google" id="ProtNLM"/>
    </source>
</evidence>
<keyword evidence="2" id="KW-1185">Reference proteome</keyword>
<dbReference type="Pfam" id="PF24608">
    <property type="entry name" value="PDDEXK_15"/>
    <property type="match status" value="1"/>
</dbReference>
<dbReference type="EMBL" id="KX229736">
    <property type="protein sequence ID" value="ANH51248.1"/>
    <property type="molecule type" value="Genomic_DNA"/>
</dbReference>
<organism evidence="1 2">
    <name type="scientific">Campylobacter phage PC5</name>
    <dbReference type="NCBI Taxonomy" id="1541690"/>
    <lineage>
        <taxon>Viruses</taxon>
        <taxon>Duplodnaviria</taxon>
        <taxon>Heunggongvirae</taxon>
        <taxon>Uroviricota</taxon>
        <taxon>Caudoviricetes</taxon>
        <taxon>Connertonviridae</taxon>
        <taxon>Fletchervirus</taxon>
        <taxon>Fletchervirus PC5</taxon>
    </lineage>
</organism>
<gene>
    <name evidence="1" type="ORF">PC5_00129</name>
</gene>
<proteinExistence type="predicted"/>
<sequence>MANKSKSKGNTFERTVAKMLSDNYADVFNVAQSFQRNISSGSVFGGSNSYRGMNVLNEHTFYAGDIICPSEFKYTIECKHYATAPSFNSLIIQECAQWDKWILQVEADCEISNKLPMLVVKYDNIKPFVFIKHNFGEFIFKYKDYYAYNFEIFIKKHKKEIINNVH</sequence>